<keyword evidence="1" id="KW-1133">Transmembrane helix</keyword>
<protein>
    <submittedName>
        <fullName evidence="2">Uncharacterized protein</fullName>
    </submittedName>
</protein>
<feature type="transmembrane region" description="Helical" evidence="1">
    <location>
        <begin position="186"/>
        <end position="209"/>
    </location>
</feature>
<organism evidence="2 3">
    <name type="scientific">Kosmotoga arenicorallina S304</name>
    <dbReference type="NCBI Taxonomy" id="1453497"/>
    <lineage>
        <taxon>Bacteria</taxon>
        <taxon>Thermotogati</taxon>
        <taxon>Thermotogota</taxon>
        <taxon>Thermotogae</taxon>
        <taxon>Kosmotogales</taxon>
        <taxon>Kosmotogaceae</taxon>
        <taxon>Kosmotoga</taxon>
    </lineage>
</organism>
<comment type="caution">
    <text evidence="2">The sequence shown here is derived from an EMBL/GenBank/DDBJ whole genome shotgun (WGS) entry which is preliminary data.</text>
</comment>
<keyword evidence="3" id="KW-1185">Reference proteome</keyword>
<dbReference type="PATRIC" id="fig|1453497.3.peg.270"/>
<feature type="transmembrane region" description="Helical" evidence="1">
    <location>
        <begin position="12"/>
        <end position="33"/>
    </location>
</feature>
<sequence length="221" mass="25121">MLKILKKELTSLGVLLIFVSAALLTVAAMYLVITGRDLERTPMAVMDYLFILEGMVIFGLPMGNEKYDEKNKGYHLYGMLPVKKAKIVKAKFLAFLIPGIVMAFAIWLAHFIVLKGIYPEIVLGAVCVAFSFSAFMMGILYVFIFKLEYSKMLIPTMLTYMLVLSFPIWSTIILRRVFGISENGLIGFYTSPVPFAVVLISLICLYFLYKKAVRKFLQREF</sequence>
<proteinExistence type="predicted"/>
<keyword evidence="1" id="KW-0812">Transmembrane</keyword>
<dbReference type="AlphaFoldDB" id="A0A176K057"/>
<dbReference type="EMBL" id="JFHK01000016">
    <property type="protein sequence ID" value="OAA29942.1"/>
    <property type="molecule type" value="Genomic_DNA"/>
</dbReference>
<feature type="transmembrane region" description="Helical" evidence="1">
    <location>
        <begin position="45"/>
        <end position="63"/>
    </location>
</feature>
<dbReference type="Pfam" id="PF13346">
    <property type="entry name" value="ABC2_membrane_5"/>
    <property type="match status" value="1"/>
</dbReference>
<feature type="transmembrane region" description="Helical" evidence="1">
    <location>
        <begin position="92"/>
        <end position="115"/>
    </location>
</feature>
<accession>A0A176K057</accession>
<evidence type="ECO:0000256" key="1">
    <source>
        <dbReference type="SAM" id="Phobius"/>
    </source>
</evidence>
<dbReference type="InterPro" id="IPR025699">
    <property type="entry name" value="ABC2_memb-like"/>
</dbReference>
<name>A0A176K057_9BACT</name>
<dbReference type="OrthoDB" id="2313863at2"/>
<evidence type="ECO:0000313" key="2">
    <source>
        <dbReference type="EMBL" id="OAA29942.1"/>
    </source>
</evidence>
<dbReference type="Proteomes" id="UP000077339">
    <property type="component" value="Unassembled WGS sequence"/>
</dbReference>
<evidence type="ECO:0000313" key="3">
    <source>
        <dbReference type="Proteomes" id="UP000077339"/>
    </source>
</evidence>
<keyword evidence="1" id="KW-0472">Membrane</keyword>
<reference evidence="2 3" key="1">
    <citation type="submission" date="2014-02" db="EMBL/GenBank/DDBJ databases">
        <title>Kosmotoga genome sequencing.</title>
        <authorList>
            <person name="Pollo S.M."/>
            <person name="Charchuk R."/>
            <person name="Nesbo C.L."/>
        </authorList>
    </citation>
    <scope>NUCLEOTIDE SEQUENCE [LARGE SCALE GENOMIC DNA]</scope>
    <source>
        <strain evidence="2 3">S304</strain>
    </source>
</reference>
<feature type="transmembrane region" description="Helical" evidence="1">
    <location>
        <begin position="121"/>
        <end position="145"/>
    </location>
</feature>
<feature type="transmembrane region" description="Helical" evidence="1">
    <location>
        <begin position="157"/>
        <end position="174"/>
    </location>
</feature>
<dbReference type="STRING" id="1453497.AT15_01300"/>
<dbReference type="RefSeq" id="WP_068347924.1">
    <property type="nucleotide sequence ID" value="NZ_JFHK01000016.1"/>
</dbReference>
<gene>
    <name evidence="2" type="ORF">AT15_01300</name>
</gene>